<name>A0A9Q5Z966_NOSLI</name>
<organism evidence="1 2">
    <name type="scientific">Nostoc linckia z8</name>
    <dbReference type="NCBI Taxonomy" id="1628746"/>
    <lineage>
        <taxon>Bacteria</taxon>
        <taxon>Bacillati</taxon>
        <taxon>Cyanobacteriota</taxon>
        <taxon>Cyanophyceae</taxon>
        <taxon>Nostocales</taxon>
        <taxon>Nostocaceae</taxon>
        <taxon>Nostoc</taxon>
    </lineage>
</organism>
<evidence type="ECO:0000313" key="1">
    <source>
        <dbReference type="EMBL" id="PHK00804.1"/>
    </source>
</evidence>
<proteinExistence type="predicted"/>
<dbReference type="RefSeq" id="WP_099071053.1">
    <property type="nucleotide sequence ID" value="NZ_LAHD01000078.1"/>
</dbReference>
<sequence>MKEIKTNITVRLSVATVEAAQRLVDQHGGTVSGHIARIIEKHFQEKPAVPATLHQDFNPSGVGNDG</sequence>
<evidence type="ECO:0000313" key="2">
    <source>
        <dbReference type="Proteomes" id="UP000222310"/>
    </source>
</evidence>
<accession>A0A9Q5Z966</accession>
<protein>
    <submittedName>
        <fullName evidence="1">Uncharacterized protein</fullName>
    </submittedName>
</protein>
<dbReference type="AlphaFoldDB" id="A0A9Q5Z966"/>
<reference evidence="1 2" key="1">
    <citation type="submission" date="2015-02" db="EMBL/GenBank/DDBJ databases">
        <title>Nostoc linckia genome annotation.</title>
        <authorList>
            <person name="Zhou Z."/>
        </authorList>
    </citation>
    <scope>NUCLEOTIDE SEQUENCE [LARGE SCALE GENOMIC DNA]</scope>
    <source>
        <strain evidence="2">z8</strain>
    </source>
</reference>
<dbReference type="EMBL" id="LAHD01000078">
    <property type="protein sequence ID" value="PHK00804.1"/>
    <property type="molecule type" value="Genomic_DNA"/>
</dbReference>
<dbReference type="Proteomes" id="UP000222310">
    <property type="component" value="Unassembled WGS sequence"/>
</dbReference>
<comment type="caution">
    <text evidence="1">The sequence shown here is derived from an EMBL/GenBank/DDBJ whole genome shotgun (WGS) entry which is preliminary data.</text>
</comment>
<gene>
    <name evidence="1" type="ORF">VF08_23315</name>
</gene>
<dbReference type="GeneID" id="57097328"/>